<organism evidence="2 3">
    <name type="scientific">Spiroplasma monobiae MQ-1</name>
    <dbReference type="NCBI Taxonomy" id="1336748"/>
    <lineage>
        <taxon>Bacteria</taxon>
        <taxon>Bacillati</taxon>
        <taxon>Mycoplasmatota</taxon>
        <taxon>Mollicutes</taxon>
        <taxon>Entomoplasmatales</taxon>
        <taxon>Spiroplasmataceae</taxon>
        <taxon>Spiroplasma</taxon>
    </lineage>
</organism>
<dbReference type="KEGG" id="smoo:SMONO_v1c03710"/>
<proteinExistence type="predicted"/>
<evidence type="ECO:0000313" key="3">
    <source>
        <dbReference type="Proteomes" id="UP000234790"/>
    </source>
</evidence>
<evidence type="ECO:0000256" key="1">
    <source>
        <dbReference type="SAM" id="MobiDB-lite"/>
    </source>
</evidence>
<keyword evidence="3" id="KW-1185">Reference proteome</keyword>
<dbReference type="Proteomes" id="UP000234790">
    <property type="component" value="Chromosome"/>
</dbReference>
<dbReference type="AlphaFoldDB" id="A0A2K9LUC1"/>
<feature type="region of interest" description="Disordered" evidence="1">
    <location>
        <begin position="396"/>
        <end position="418"/>
    </location>
</feature>
<dbReference type="OrthoDB" id="388193at2"/>
<gene>
    <name evidence="2" type="ORF">SMONO_v1c03710</name>
</gene>
<evidence type="ECO:0000313" key="2">
    <source>
        <dbReference type="EMBL" id="AUM62620.1"/>
    </source>
</evidence>
<reference evidence="2 3" key="1">
    <citation type="submission" date="2017-12" db="EMBL/GenBank/DDBJ databases">
        <title>Complete genome sequence of Spiroplasma monobiae MQ-1 (ATCC 33825).</title>
        <authorList>
            <person name="Tsai Y.-M."/>
            <person name="Lo W.-S."/>
            <person name="Wu P.-S."/>
            <person name="Cho S.-T."/>
            <person name="Kuo C.-H."/>
        </authorList>
    </citation>
    <scope>NUCLEOTIDE SEQUENCE [LARGE SCALE GENOMIC DNA]</scope>
    <source>
        <strain evidence="2 3">MQ-1</strain>
    </source>
</reference>
<sequence length="418" mass="49683">MQVKKIIVKNFLNPGEQKFVFNEDQVLTRGIFHNPNEIPMINDLLNGSWIESTLSFEKYYPKFAKKLKDKDMDFQIDALFYLESEELEQLNTILNGLGVLKPYKSRAYYYSIKCIYPFIFPIVSLKPAEFTDETPIGIGNHYEKFFKSSLNKRDILTVMGISAVGRIRDRYFEYKNLNVREDQKVIYRRYLDVIKSTYRYDEEFIKKLGQAIYNIDDGDIINYADEVEFFLRNDSFNNFLETIPLLKEDEMLKNDFAKLIFDVYLVDLKWIYSVRTSNDIVEIRKNLFENYCEKALFSKELLNFFNTKLTVDKKLFDYSVSINHFSNNLDETIVYKGEPQFEKIFEKGAIEPKFVEVKDTKKINNKKIKTLKENLKKTKEQEKKAEKVKKEKVKKVMKDTKKTKKKIEKESKIKKIDK</sequence>
<protein>
    <submittedName>
        <fullName evidence="2">Uncharacterized protein</fullName>
    </submittedName>
</protein>
<feature type="compositionally biased region" description="Basic and acidic residues" evidence="1">
    <location>
        <begin position="407"/>
        <end position="418"/>
    </location>
</feature>
<dbReference type="EMBL" id="CP025543">
    <property type="protein sequence ID" value="AUM62620.1"/>
    <property type="molecule type" value="Genomic_DNA"/>
</dbReference>
<accession>A0A2K9LUC1</accession>
<dbReference type="RefSeq" id="WP_101780680.1">
    <property type="nucleotide sequence ID" value="NZ_CP025543.1"/>
</dbReference>
<name>A0A2K9LUC1_SPISQ</name>